<sequence length="138" mass="16457">MEDTSQWLAVVGQQLQMTEQQGAVLRMMFEGLNAFKTEITEHKEEVQMMVQEVRDSVTLTDAECYQIHQAVKLKTVELTKHRFKESDLKFNEMVGKYRRLIWSNLKKRFEVAKYSHIRRIDFADAVEFVQFFQPEDYI</sequence>
<dbReference type="InterPro" id="IPR018878">
    <property type="entry name" value="ORF6C_dom"/>
</dbReference>
<evidence type="ECO:0000313" key="3">
    <source>
        <dbReference type="Proteomes" id="UP000029500"/>
    </source>
</evidence>
<evidence type="ECO:0000313" key="2">
    <source>
        <dbReference type="EMBL" id="AIQ68692.1"/>
    </source>
</evidence>
<feature type="domain" description="ORF6C" evidence="1">
    <location>
        <begin position="25"/>
        <end position="135"/>
    </location>
</feature>
<dbReference type="AlphaFoldDB" id="A0A089M627"/>
<dbReference type="Proteomes" id="UP000029500">
    <property type="component" value="Chromosome"/>
</dbReference>
<proteinExistence type="predicted"/>
<organism evidence="2 3">
    <name type="scientific">Paenibacillus graminis</name>
    <dbReference type="NCBI Taxonomy" id="189425"/>
    <lineage>
        <taxon>Bacteria</taxon>
        <taxon>Bacillati</taxon>
        <taxon>Bacillota</taxon>
        <taxon>Bacilli</taxon>
        <taxon>Bacillales</taxon>
        <taxon>Paenibacillaceae</taxon>
        <taxon>Paenibacillus</taxon>
    </lineage>
</organism>
<dbReference type="Pfam" id="PF10552">
    <property type="entry name" value="ORF6C"/>
    <property type="match status" value="1"/>
</dbReference>
<gene>
    <name evidence="2" type="ORF">PGRAT_14505</name>
</gene>
<name>A0A089M627_9BACL</name>
<dbReference type="RefSeq" id="WP_025706871.1">
    <property type="nucleotide sequence ID" value="NZ_CP009287.1"/>
</dbReference>
<dbReference type="KEGG" id="pgm:PGRAT_14505"/>
<dbReference type="EMBL" id="CP009287">
    <property type="protein sequence ID" value="AIQ68692.1"/>
    <property type="molecule type" value="Genomic_DNA"/>
</dbReference>
<dbReference type="HOGENOM" id="CLU_1863186_0_0_9"/>
<dbReference type="eggNOG" id="ENOG502ZIGA">
    <property type="taxonomic scope" value="Bacteria"/>
</dbReference>
<dbReference type="OrthoDB" id="2663174at2"/>
<keyword evidence="3" id="KW-1185">Reference proteome</keyword>
<protein>
    <submittedName>
        <fullName evidence="2">ABC transporter permease</fullName>
    </submittedName>
</protein>
<reference evidence="2 3" key="1">
    <citation type="submission" date="2014-08" db="EMBL/GenBank/DDBJ databases">
        <title>Comparative genomics of the Paenibacillus odorifer group.</title>
        <authorList>
            <person name="den Bakker H.C."/>
            <person name="Tsai Y.-C."/>
            <person name="Martin N."/>
            <person name="Korlach J."/>
            <person name="Wiedmann M."/>
        </authorList>
    </citation>
    <scope>NUCLEOTIDE SEQUENCE [LARGE SCALE GENOMIC DNA]</scope>
    <source>
        <strain evidence="2 3">DSM 15220</strain>
    </source>
</reference>
<evidence type="ECO:0000259" key="1">
    <source>
        <dbReference type="Pfam" id="PF10552"/>
    </source>
</evidence>
<accession>A0A089M627</accession>